<dbReference type="PANTHER" id="PTHR43818:SF12">
    <property type="entry name" value="NADH-DEPENDENT DEHYDROGENASE-RELATED"/>
    <property type="match status" value="1"/>
</dbReference>
<name>A0AAE3MEJ9_9BACT</name>
<evidence type="ECO:0000259" key="1">
    <source>
        <dbReference type="Pfam" id="PF01408"/>
    </source>
</evidence>
<dbReference type="Pfam" id="PF01408">
    <property type="entry name" value="GFO_IDH_MocA"/>
    <property type="match status" value="1"/>
</dbReference>
<dbReference type="PROSITE" id="PS51318">
    <property type="entry name" value="TAT"/>
    <property type="match status" value="1"/>
</dbReference>
<dbReference type="PANTHER" id="PTHR43818">
    <property type="entry name" value="BCDNA.GH03377"/>
    <property type="match status" value="1"/>
</dbReference>
<dbReference type="SUPFAM" id="SSF51735">
    <property type="entry name" value="NAD(P)-binding Rossmann-fold domains"/>
    <property type="match status" value="1"/>
</dbReference>
<dbReference type="Gene3D" id="3.40.50.720">
    <property type="entry name" value="NAD(P)-binding Rossmann-like Domain"/>
    <property type="match status" value="1"/>
</dbReference>
<accession>A0AAE3MEJ9</accession>
<gene>
    <name evidence="3" type="ORF">OM074_11035</name>
</gene>
<dbReference type="InterPro" id="IPR000683">
    <property type="entry name" value="Gfo/Idh/MocA-like_OxRdtase_N"/>
</dbReference>
<dbReference type="GO" id="GO:0000166">
    <property type="term" value="F:nucleotide binding"/>
    <property type="evidence" value="ECO:0007669"/>
    <property type="project" value="InterPro"/>
</dbReference>
<proteinExistence type="predicted"/>
<organism evidence="3 4">
    <name type="scientific">Plebeiibacterium marinum</name>
    <dbReference type="NCBI Taxonomy" id="2992111"/>
    <lineage>
        <taxon>Bacteria</taxon>
        <taxon>Pseudomonadati</taxon>
        <taxon>Bacteroidota</taxon>
        <taxon>Bacteroidia</taxon>
        <taxon>Marinilabiliales</taxon>
        <taxon>Marinilabiliaceae</taxon>
        <taxon>Plebeiibacterium</taxon>
    </lineage>
</organism>
<reference evidence="3" key="1">
    <citation type="submission" date="2022-10" db="EMBL/GenBank/DDBJ databases">
        <authorList>
            <person name="Yu W.X."/>
        </authorList>
    </citation>
    <scope>NUCLEOTIDE SEQUENCE</scope>
    <source>
        <strain evidence="3">D04</strain>
    </source>
</reference>
<dbReference type="AlphaFoldDB" id="A0AAE3MEJ9"/>
<comment type="caution">
    <text evidence="3">The sequence shown here is derived from an EMBL/GenBank/DDBJ whole genome shotgun (WGS) entry which is preliminary data.</text>
</comment>
<evidence type="ECO:0000259" key="2">
    <source>
        <dbReference type="Pfam" id="PF22725"/>
    </source>
</evidence>
<sequence>MAQKEGRREFLKRSVLASAGAALALSPINNTLALLTNGKKVKLGYIGVGGRGQHLLRLLFDQQISSDYEVVTICDNYQPSIDAALEIFKEYGRPVPKIFLSHQKMVKNIALDGVVVATPLFAHAHISIDCMNAGIHVLCEKAMARTLDDTKAMYDTHIKTGSILLIGHQRIFSKVYTNAINQIHNGKLGEIGQIRAYWHRNNDWRRPVPKNKPYLEKKINWRLYNEYSAGLLTELMSHQLQIANWALKQNPTSVMGTGSIRYWKDGRQVDDNIALIYSYPDGTQFVYDSLNCNKKYGCQEHILGSKGAMELETNKFYSENPPQAPGILQLINDIEKDVFRDAQIGGASWVPETAVKYEGETIITNKQKGDGTAEELVHFIKCIQKKSAPEWILKEGYNTSIWTLLGEQAIESGTKITCPEKYLI</sequence>
<dbReference type="Gene3D" id="3.30.360.10">
    <property type="entry name" value="Dihydrodipicolinate Reductase, domain 2"/>
    <property type="match status" value="1"/>
</dbReference>
<feature type="domain" description="Gfo/Idh/MocA-like oxidoreductase N-terminal" evidence="1">
    <location>
        <begin position="42"/>
        <end position="168"/>
    </location>
</feature>
<dbReference type="EMBL" id="JAPDPI010000020">
    <property type="protein sequence ID" value="MCW3806160.1"/>
    <property type="molecule type" value="Genomic_DNA"/>
</dbReference>
<dbReference type="InterPro" id="IPR050463">
    <property type="entry name" value="Gfo/Idh/MocA_oxidrdct_glycsds"/>
</dbReference>
<keyword evidence="4" id="KW-1185">Reference proteome</keyword>
<feature type="domain" description="GFO/IDH/MocA-like oxidoreductase" evidence="2">
    <location>
        <begin position="182"/>
        <end position="309"/>
    </location>
</feature>
<dbReference type="Proteomes" id="UP001207408">
    <property type="component" value="Unassembled WGS sequence"/>
</dbReference>
<dbReference type="InterPro" id="IPR006311">
    <property type="entry name" value="TAT_signal"/>
</dbReference>
<dbReference type="InterPro" id="IPR055170">
    <property type="entry name" value="GFO_IDH_MocA-like_dom"/>
</dbReference>
<dbReference type="Pfam" id="PF22725">
    <property type="entry name" value="GFO_IDH_MocA_C3"/>
    <property type="match status" value="1"/>
</dbReference>
<evidence type="ECO:0000313" key="4">
    <source>
        <dbReference type="Proteomes" id="UP001207408"/>
    </source>
</evidence>
<dbReference type="InterPro" id="IPR036291">
    <property type="entry name" value="NAD(P)-bd_dom_sf"/>
</dbReference>
<protein>
    <submittedName>
        <fullName evidence="3">Gfo/Idh/MocA family oxidoreductase</fullName>
    </submittedName>
</protein>
<evidence type="ECO:0000313" key="3">
    <source>
        <dbReference type="EMBL" id="MCW3806160.1"/>
    </source>
</evidence>
<dbReference type="SUPFAM" id="SSF55347">
    <property type="entry name" value="Glyceraldehyde-3-phosphate dehydrogenase-like, C-terminal domain"/>
    <property type="match status" value="1"/>
</dbReference>
<dbReference type="RefSeq" id="WP_301199532.1">
    <property type="nucleotide sequence ID" value="NZ_JAPDPI010000020.1"/>
</dbReference>